<evidence type="ECO:0000256" key="1">
    <source>
        <dbReference type="SAM" id="MobiDB-lite"/>
    </source>
</evidence>
<sequence>MPKGRARLGSGLESRRRPPTQSRVGVRQEYDSTGRRGSRQIVSGAPLGPPSGRSRAEPGLHMTYSAEQYAVPHQSRRRHLNLHPLGGSP</sequence>
<dbReference type="Proteomes" id="UP000003986">
    <property type="component" value="Unassembled WGS sequence"/>
</dbReference>
<reference evidence="3" key="2">
    <citation type="submission" date="2008-12" db="EMBL/GenBank/DDBJ databases">
        <title>Annotation of Streptomyces roseosporus strain NRRL 15998.</title>
        <authorList>
            <consortium name="The Broad Institute Genome Sequencing Platform"/>
            <consortium name="Broad Institute Microbial Sequencing Center"/>
            <person name="Fischbach M."/>
            <person name="Ward D."/>
            <person name="Young S."/>
            <person name="Kodira C.D."/>
            <person name="Zeng Q."/>
            <person name="Koehrsen M."/>
            <person name="Godfrey P."/>
            <person name="Alvarado L."/>
            <person name="Berlin A.M."/>
            <person name="Borenstein D."/>
            <person name="Chen Z."/>
            <person name="Engels R."/>
            <person name="Freedman E."/>
            <person name="Gellesch M."/>
            <person name="Goldberg J."/>
            <person name="Griggs A."/>
            <person name="Gujja S."/>
            <person name="Heiman D.I."/>
            <person name="Hepburn T.A."/>
            <person name="Howarth C."/>
            <person name="Jen D."/>
            <person name="Larson L."/>
            <person name="Lewis B."/>
            <person name="Mehta T."/>
            <person name="Park D."/>
            <person name="Pearson M."/>
            <person name="Roberts A."/>
            <person name="Saif S."/>
            <person name="Shea T.D."/>
            <person name="Shenoy N."/>
            <person name="Sisk P."/>
            <person name="Stolte C."/>
            <person name="Sykes S.N."/>
            <person name="Walk T."/>
            <person name="White J."/>
            <person name="Yandava C."/>
            <person name="Straight P."/>
            <person name="Clardy J."/>
            <person name="Hung D."/>
            <person name="Kolter R."/>
            <person name="Mekalanos J."/>
            <person name="Walker S."/>
            <person name="Walsh C.T."/>
            <person name="Wieland B.L.C."/>
            <person name="Ilzarbe M."/>
            <person name="Galagan J."/>
            <person name="Nusbaum C."/>
            <person name="Birren B."/>
        </authorList>
    </citation>
    <scope>NUCLEOTIDE SEQUENCE [LARGE SCALE GENOMIC DNA]</scope>
    <source>
        <strain evidence="3">NRRL 15998</strain>
    </source>
</reference>
<protein>
    <submittedName>
        <fullName evidence="2">Predicted protein</fullName>
    </submittedName>
</protein>
<feature type="region of interest" description="Disordered" evidence="1">
    <location>
        <begin position="1"/>
        <end position="89"/>
    </location>
</feature>
<accession>D6AK37</accession>
<reference evidence="3" key="1">
    <citation type="submission" date="2008-10" db="EMBL/GenBank/DDBJ databases">
        <authorList>
            <person name="Molnar K."/>
        </authorList>
    </citation>
    <scope>NUCLEOTIDE SEQUENCE [LARGE SCALE GENOMIC DNA]</scope>
    <source>
        <strain evidence="3">NRRL 15998</strain>
    </source>
</reference>
<evidence type="ECO:0000313" key="3">
    <source>
        <dbReference type="Proteomes" id="UP000003986"/>
    </source>
</evidence>
<proteinExistence type="predicted"/>
<dbReference type="EMBL" id="DS999644">
    <property type="protein sequence ID" value="EFE73118.2"/>
    <property type="molecule type" value="Genomic_DNA"/>
</dbReference>
<gene>
    <name evidence="2" type="ORF">SSGG_00484</name>
</gene>
<name>D6AK37_STRFL</name>
<organism evidence="2 3">
    <name type="scientific">Streptomyces filamentosus NRRL 15998</name>
    <dbReference type="NCBI Taxonomy" id="457431"/>
    <lineage>
        <taxon>Bacteria</taxon>
        <taxon>Bacillati</taxon>
        <taxon>Actinomycetota</taxon>
        <taxon>Actinomycetes</taxon>
        <taxon>Kitasatosporales</taxon>
        <taxon>Streptomycetaceae</taxon>
        <taxon>Streptomyces</taxon>
    </lineage>
</organism>
<dbReference type="AlphaFoldDB" id="D6AK37"/>
<evidence type="ECO:0000313" key="2">
    <source>
        <dbReference type="EMBL" id="EFE73118.2"/>
    </source>
</evidence>